<accession>A0A7X0NX66</accession>
<sequence length="30" mass="3558">MRHAQQRVPGWFAEGLLNVPEMSLRRSDYL</sequence>
<keyword evidence="2" id="KW-1185">Reference proteome</keyword>
<reference evidence="1 2" key="1">
    <citation type="submission" date="2020-08" db="EMBL/GenBank/DDBJ databases">
        <title>Sequencing the genomes of 1000 actinobacteria strains.</title>
        <authorList>
            <person name="Klenk H.-P."/>
        </authorList>
    </citation>
    <scope>NUCLEOTIDE SEQUENCE [LARGE SCALE GENOMIC DNA]</scope>
    <source>
        <strain evidence="1 2">DSM 43768</strain>
    </source>
</reference>
<dbReference type="Proteomes" id="UP000565579">
    <property type="component" value="Unassembled WGS sequence"/>
</dbReference>
<proteinExistence type="predicted"/>
<dbReference type="AlphaFoldDB" id="A0A7X0NX66"/>
<organism evidence="1 2">
    <name type="scientific">Nonomuraea rubra</name>
    <dbReference type="NCBI Taxonomy" id="46180"/>
    <lineage>
        <taxon>Bacteria</taxon>
        <taxon>Bacillati</taxon>
        <taxon>Actinomycetota</taxon>
        <taxon>Actinomycetes</taxon>
        <taxon>Streptosporangiales</taxon>
        <taxon>Streptosporangiaceae</taxon>
        <taxon>Nonomuraea</taxon>
    </lineage>
</organism>
<evidence type="ECO:0000313" key="2">
    <source>
        <dbReference type="Proteomes" id="UP000565579"/>
    </source>
</evidence>
<evidence type="ECO:0000313" key="1">
    <source>
        <dbReference type="EMBL" id="MBB6551289.1"/>
    </source>
</evidence>
<name>A0A7X0NX66_9ACTN</name>
<protein>
    <submittedName>
        <fullName evidence="1">Uncharacterized protein</fullName>
    </submittedName>
</protein>
<gene>
    <name evidence="1" type="ORF">HD593_006084</name>
</gene>
<dbReference type="EMBL" id="JACHMI010000001">
    <property type="protein sequence ID" value="MBB6551289.1"/>
    <property type="molecule type" value="Genomic_DNA"/>
</dbReference>
<comment type="caution">
    <text evidence="1">The sequence shown here is derived from an EMBL/GenBank/DDBJ whole genome shotgun (WGS) entry which is preliminary data.</text>
</comment>